<comment type="caution">
    <text evidence="3">The sequence shown here is derived from an EMBL/GenBank/DDBJ whole genome shotgun (WGS) entry which is preliminary data.</text>
</comment>
<dbReference type="GO" id="GO:0016831">
    <property type="term" value="F:carboxy-lyase activity"/>
    <property type="evidence" value="ECO:0007669"/>
    <property type="project" value="InterPro"/>
</dbReference>
<dbReference type="EMBL" id="JACU01000010">
    <property type="protein sequence ID" value="KMS52044.1"/>
    <property type="molecule type" value="Genomic_DNA"/>
</dbReference>
<evidence type="ECO:0000256" key="1">
    <source>
        <dbReference type="ARBA" id="ARBA00023239"/>
    </source>
</evidence>
<dbReference type="OrthoDB" id="1407586at2"/>
<dbReference type="Gene3D" id="3.20.20.140">
    <property type="entry name" value="Metal-dependent hydrolases"/>
    <property type="match status" value="1"/>
</dbReference>
<evidence type="ECO:0000313" key="4">
    <source>
        <dbReference type="Proteomes" id="UP000052268"/>
    </source>
</evidence>
<dbReference type="PATRIC" id="fig|1114963.3.peg.4233"/>
<protein>
    <submittedName>
        <fullName evidence="3">Amidohydrolase</fullName>
    </submittedName>
</protein>
<dbReference type="InterPro" id="IPR006680">
    <property type="entry name" value="Amidohydro-rel"/>
</dbReference>
<dbReference type="InterPro" id="IPR032465">
    <property type="entry name" value="ACMSD"/>
</dbReference>
<dbReference type="PANTHER" id="PTHR21240">
    <property type="entry name" value="2-AMINO-3-CARBOXYLMUCONATE-6-SEMIALDEHYDE DECARBOXYLASE"/>
    <property type="match status" value="1"/>
</dbReference>
<keyword evidence="4" id="KW-1185">Reference proteome</keyword>
<sequence length="283" mass="32331">MPRPRDIAAIDTLIGFRDYAHAPAVASERVKWDRHPAEYMFKDLPGELDADRARESSIEETIAKMDEFNIAIGVIHTNDDRSLQALNRYPDRFVGIMPVNPHLGMDSVRAIQKAYDEIGLRGISMFPSGQNPPCPINDKHWYPIYAKCVELDIPAFCTTGVPGPRIPMMPQYVGHLDEVCYDFPELKIVMRHGAEPWVDLAVKLLLKWPNLYYSTSAFAPKYWPEEIVKFANTRGEDKIIYGGYFPMGLDLSRIFREMDEVPFKESVWPKFLHDNAARVLGLS</sequence>
<dbReference type="AlphaFoldDB" id="A0A0J7XK70"/>
<organism evidence="3 4">
    <name type="scientific">Novosphingobium barchaimii LL02</name>
    <dbReference type="NCBI Taxonomy" id="1114963"/>
    <lineage>
        <taxon>Bacteria</taxon>
        <taxon>Pseudomonadati</taxon>
        <taxon>Pseudomonadota</taxon>
        <taxon>Alphaproteobacteria</taxon>
        <taxon>Sphingomonadales</taxon>
        <taxon>Sphingomonadaceae</taxon>
        <taxon>Novosphingobium</taxon>
    </lineage>
</organism>
<keyword evidence="3" id="KW-0378">Hydrolase</keyword>
<dbReference type="PANTHER" id="PTHR21240:SF19">
    <property type="entry name" value="CATALYTIC_ HYDROLASE"/>
    <property type="match status" value="1"/>
</dbReference>
<accession>A0A0J7XK70</accession>
<dbReference type="Proteomes" id="UP000052268">
    <property type="component" value="Unassembled WGS sequence"/>
</dbReference>
<dbReference type="InterPro" id="IPR032466">
    <property type="entry name" value="Metal_Hydrolase"/>
</dbReference>
<dbReference type="SUPFAM" id="SSF51556">
    <property type="entry name" value="Metallo-dependent hydrolases"/>
    <property type="match status" value="1"/>
</dbReference>
<keyword evidence="1" id="KW-0456">Lyase</keyword>
<dbReference type="GO" id="GO:0016787">
    <property type="term" value="F:hydrolase activity"/>
    <property type="evidence" value="ECO:0007669"/>
    <property type="project" value="UniProtKB-KW"/>
</dbReference>
<gene>
    <name evidence="3" type="ORF">V474_03045</name>
</gene>
<feature type="domain" description="Amidohydrolase-related" evidence="2">
    <location>
        <begin position="51"/>
        <end position="282"/>
    </location>
</feature>
<dbReference type="Pfam" id="PF04909">
    <property type="entry name" value="Amidohydro_2"/>
    <property type="match status" value="1"/>
</dbReference>
<evidence type="ECO:0000259" key="2">
    <source>
        <dbReference type="Pfam" id="PF04909"/>
    </source>
</evidence>
<proteinExistence type="predicted"/>
<name>A0A0J7XK70_9SPHN</name>
<evidence type="ECO:0000313" key="3">
    <source>
        <dbReference type="EMBL" id="KMS52044.1"/>
    </source>
</evidence>
<reference evidence="3 4" key="1">
    <citation type="journal article" date="2015" name="G3 (Bethesda)">
        <title>Insights into Ongoing Evolution of the Hexachlorocyclohexane Catabolic Pathway from Comparative Genomics of Ten Sphingomonadaceae Strains.</title>
        <authorList>
            <person name="Pearce S.L."/>
            <person name="Oakeshott J.G."/>
            <person name="Pandey G."/>
        </authorList>
    </citation>
    <scope>NUCLEOTIDE SEQUENCE [LARGE SCALE GENOMIC DNA]</scope>
    <source>
        <strain evidence="3 4">LL02</strain>
    </source>
</reference>